<dbReference type="Gene3D" id="3.60.15.10">
    <property type="entry name" value="Ribonuclease Z/Hydroxyacylglutathione hydrolase-like"/>
    <property type="match status" value="1"/>
</dbReference>
<dbReference type="Pfam" id="PF00753">
    <property type="entry name" value="Lactamase_B"/>
    <property type="match status" value="1"/>
</dbReference>
<dbReference type="OrthoDB" id="3481168at2759"/>
<dbReference type="SUPFAM" id="SSF56281">
    <property type="entry name" value="Metallo-hydrolase/oxidoreductase"/>
    <property type="match status" value="1"/>
</dbReference>
<dbReference type="AlphaFoldDB" id="A0A179FMM1"/>
<feature type="chain" id="PRO_5008101835" evidence="2">
    <location>
        <begin position="20"/>
        <end position="572"/>
    </location>
</feature>
<comment type="caution">
    <text evidence="4">The sequence shown here is derived from an EMBL/GenBank/DDBJ whole genome shotgun (WGS) entry which is preliminary data.</text>
</comment>
<organism evidence="4 5">
    <name type="scientific">Pochonia chlamydosporia 170</name>
    <dbReference type="NCBI Taxonomy" id="1380566"/>
    <lineage>
        <taxon>Eukaryota</taxon>
        <taxon>Fungi</taxon>
        <taxon>Dikarya</taxon>
        <taxon>Ascomycota</taxon>
        <taxon>Pezizomycotina</taxon>
        <taxon>Sordariomycetes</taxon>
        <taxon>Hypocreomycetidae</taxon>
        <taxon>Hypocreales</taxon>
        <taxon>Clavicipitaceae</taxon>
        <taxon>Pochonia</taxon>
    </lineage>
</organism>
<evidence type="ECO:0000256" key="2">
    <source>
        <dbReference type="SAM" id="SignalP"/>
    </source>
</evidence>
<evidence type="ECO:0000256" key="1">
    <source>
        <dbReference type="SAM" id="MobiDB-lite"/>
    </source>
</evidence>
<dbReference type="EMBL" id="LSBJ02000004">
    <property type="protein sequence ID" value="OAQ66814.1"/>
    <property type="molecule type" value="Genomic_DNA"/>
</dbReference>
<gene>
    <name evidence="4" type="ORF">VFPPC_08326</name>
</gene>
<protein>
    <submittedName>
        <fullName evidence="4">Metallo-beta-lactamase superfamily protein</fullName>
    </submittedName>
</protein>
<evidence type="ECO:0000313" key="4">
    <source>
        <dbReference type="EMBL" id="OAQ66814.1"/>
    </source>
</evidence>
<feature type="region of interest" description="Disordered" evidence="1">
    <location>
        <begin position="287"/>
        <end position="310"/>
    </location>
</feature>
<dbReference type="Proteomes" id="UP000078397">
    <property type="component" value="Unassembled WGS sequence"/>
</dbReference>
<dbReference type="SMART" id="SM00849">
    <property type="entry name" value="Lactamase_B"/>
    <property type="match status" value="1"/>
</dbReference>
<keyword evidence="5" id="KW-1185">Reference proteome</keyword>
<dbReference type="RefSeq" id="XP_018143901.1">
    <property type="nucleotide sequence ID" value="XM_018287054.1"/>
</dbReference>
<dbReference type="KEGG" id="pchm:VFPPC_08326"/>
<keyword evidence="2" id="KW-0732">Signal</keyword>
<proteinExistence type="predicted"/>
<evidence type="ECO:0000313" key="5">
    <source>
        <dbReference type="Proteomes" id="UP000078397"/>
    </source>
</evidence>
<dbReference type="GeneID" id="28851048"/>
<name>A0A179FMM1_METCM</name>
<sequence length="572" mass="63365">MKVNVGLFVLYVLIRGGECTDNAKPSVLLDRVVNALGGAAALGDVKGLSLESSLFRSRALFQNYNLADNDQITATAAKQTISFQFNKDGLNQRIDRDLTYDDYWRYAHPTLKNDYTLVVQTGSNATACFNKGGAADHPAVPWGYADSYLTDYLVHSAEQSALLDVLNRFRASKSELTYSVTHNKASRVDYPTLSHPKLNLQLLVRNGTWLPYAVRSTEVHGVFGLSTNDIVFSNYFDVKFGQSKTIKYPKLIQTVYNDVYILEDMVVSNATVNPAFPNDFFKAVPQQAPPNAPGDPYHSHPPHTDNNYPRSEVHEFYESGLWYGPFGINLNTSAVNVKPVFPGGNVPQIQNLCVGGPGYTQLLIEFDDGLVITDAPAHRSKLILQWVKENKKGKKITHVVPSHHHRDHTGGIGDYLAAGAKLVIPEVARDYYRKVNNGKFDVVTYSQEKPFLKKDKNVQFMSFWRDENPHARDWVYSVAGPACSNFNKSEVVVFNADVINPNFGPVPNWDTAEAMPFFLDVVRQGIPREATLVGTHGATPLGLGSQDALAHLADLAGFSYPSLSGTEKWCGK</sequence>
<reference evidence="4 5" key="1">
    <citation type="journal article" date="2016" name="PLoS Pathog.">
        <title>Biosynthesis of antibiotic leucinostatins in bio-control fungus Purpureocillium lilacinum and their inhibition on phytophthora revealed by genome mining.</title>
        <authorList>
            <person name="Wang G."/>
            <person name="Liu Z."/>
            <person name="Lin R."/>
            <person name="Li E."/>
            <person name="Mao Z."/>
            <person name="Ling J."/>
            <person name="Yang Y."/>
            <person name="Yin W.B."/>
            <person name="Xie B."/>
        </authorList>
    </citation>
    <scope>NUCLEOTIDE SEQUENCE [LARGE SCALE GENOMIC DNA]</scope>
    <source>
        <strain evidence="4">170</strain>
    </source>
</reference>
<feature type="signal peptide" evidence="2">
    <location>
        <begin position="1"/>
        <end position="19"/>
    </location>
</feature>
<dbReference type="InterPro" id="IPR036866">
    <property type="entry name" value="RibonucZ/Hydroxyglut_hydro"/>
</dbReference>
<dbReference type="InterPro" id="IPR001279">
    <property type="entry name" value="Metallo-B-lactamas"/>
</dbReference>
<accession>A0A179FMM1</accession>
<feature type="domain" description="Metallo-beta-lactamase" evidence="3">
    <location>
        <begin position="358"/>
        <end position="536"/>
    </location>
</feature>
<evidence type="ECO:0000259" key="3">
    <source>
        <dbReference type="SMART" id="SM00849"/>
    </source>
</evidence>